<dbReference type="STRING" id="1777140.AWB79_04479"/>
<dbReference type="Gene3D" id="3.30.429.10">
    <property type="entry name" value="Macrophage Migration Inhibitory Factor"/>
    <property type="match status" value="1"/>
</dbReference>
<dbReference type="EMBL" id="FCOA02000016">
    <property type="protein sequence ID" value="SAK75602.1"/>
    <property type="molecule type" value="Genomic_DNA"/>
</dbReference>
<dbReference type="AlphaFoldDB" id="A0A158BZT0"/>
<dbReference type="Pfam" id="PF01361">
    <property type="entry name" value="Tautomerase"/>
    <property type="match status" value="1"/>
</dbReference>
<protein>
    <submittedName>
        <fullName evidence="4">4-oxalocrotonate tautomerase</fullName>
    </submittedName>
</protein>
<keyword evidence="2" id="KW-0413">Isomerase</keyword>
<evidence type="ECO:0000256" key="2">
    <source>
        <dbReference type="ARBA" id="ARBA00023235"/>
    </source>
</evidence>
<dbReference type="PANTHER" id="PTHR35530">
    <property type="entry name" value="TAUTOMERASE-RELATED"/>
    <property type="match status" value="1"/>
</dbReference>
<dbReference type="InterPro" id="IPR004370">
    <property type="entry name" value="4-OT-like_dom"/>
</dbReference>
<accession>A0A158BZT0</accession>
<dbReference type="Proteomes" id="UP000054851">
    <property type="component" value="Unassembled WGS sequence"/>
</dbReference>
<sequence>MPIIHVQMLAGRTLEQKSELADALTRETARIARCTAADVQIVFDEVAHASWAVGGRLVSANSAARAEQT</sequence>
<dbReference type="RefSeq" id="WP_061169607.1">
    <property type="nucleotide sequence ID" value="NZ_FCOA02000016.1"/>
</dbReference>
<organism evidence="4 5">
    <name type="scientific">Caballeronia hypogeia</name>
    <dbReference type="NCBI Taxonomy" id="1777140"/>
    <lineage>
        <taxon>Bacteria</taxon>
        <taxon>Pseudomonadati</taxon>
        <taxon>Pseudomonadota</taxon>
        <taxon>Betaproteobacteria</taxon>
        <taxon>Burkholderiales</taxon>
        <taxon>Burkholderiaceae</taxon>
        <taxon>Caballeronia</taxon>
    </lineage>
</organism>
<dbReference type="SUPFAM" id="SSF55331">
    <property type="entry name" value="Tautomerase/MIF"/>
    <property type="match status" value="1"/>
</dbReference>
<evidence type="ECO:0000313" key="5">
    <source>
        <dbReference type="Proteomes" id="UP000054851"/>
    </source>
</evidence>
<comment type="similarity">
    <text evidence="1">Belongs to the 4-oxalocrotonate tautomerase family.</text>
</comment>
<evidence type="ECO:0000313" key="4">
    <source>
        <dbReference type="EMBL" id="SAK75602.1"/>
    </source>
</evidence>
<feature type="domain" description="4-oxalocrotonate tautomerase-like" evidence="3">
    <location>
        <begin position="2"/>
        <end position="60"/>
    </location>
</feature>
<proteinExistence type="inferred from homology"/>
<reference evidence="4" key="1">
    <citation type="submission" date="2016-01" db="EMBL/GenBank/DDBJ databases">
        <authorList>
            <person name="Peeters C."/>
        </authorList>
    </citation>
    <scope>NUCLEOTIDE SEQUENCE</scope>
    <source>
        <strain evidence="4">LMG 29322</strain>
    </source>
</reference>
<dbReference type="InterPro" id="IPR014347">
    <property type="entry name" value="Tautomerase/MIF_sf"/>
</dbReference>
<gene>
    <name evidence="4" type="ORF">AWB79_04479</name>
</gene>
<dbReference type="PANTHER" id="PTHR35530:SF2">
    <property type="entry name" value="BSL4019 PROTEIN"/>
    <property type="match status" value="1"/>
</dbReference>
<evidence type="ECO:0000259" key="3">
    <source>
        <dbReference type="Pfam" id="PF01361"/>
    </source>
</evidence>
<evidence type="ECO:0000256" key="1">
    <source>
        <dbReference type="ARBA" id="ARBA00006723"/>
    </source>
</evidence>
<dbReference type="GO" id="GO:0016853">
    <property type="term" value="F:isomerase activity"/>
    <property type="evidence" value="ECO:0007669"/>
    <property type="project" value="UniProtKB-KW"/>
</dbReference>
<name>A0A158BZT0_9BURK</name>
<comment type="caution">
    <text evidence="4">The sequence shown here is derived from an EMBL/GenBank/DDBJ whole genome shotgun (WGS) entry which is preliminary data.</text>
</comment>
<keyword evidence="5" id="KW-1185">Reference proteome</keyword>